<evidence type="ECO:0000313" key="4">
    <source>
        <dbReference type="Proteomes" id="UP000317716"/>
    </source>
</evidence>
<dbReference type="Gene3D" id="3.30.70.1060">
    <property type="entry name" value="Dimeric alpha+beta barrel"/>
    <property type="match status" value="1"/>
</dbReference>
<protein>
    <recommendedName>
        <fullName evidence="2">YCII-related domain-containing protein</fullName>
    </recommendedName>
</protein>
<evidence type="ECO:0000313" key="3">
    <source>
        <dbReference type="EMBL" id="TMQ60780.1"/>
    </source>
</evidence>
<evidence type="ECO:0000259" key="2">
    <source>
        <dbReference type="Pfam" id="PF03795"/>
    </source>
</evidence>
<dbReference type="Pfam" id="PF03795">
    <property type="entry name" value="YCII"/>
    <property type="match status" value="1"/>
</dbReference>
<dbReference type="InterPro" id="IPR011008">
    <property type="entry name" value="Dimeric_a/b-barrel"/>
</dbReference>
<dbReference type="SUPFAM" id="SSF54909">
    <property type="entry name" value="Dimeric alpha+beta barrel"/>
    <property type="match status" value="1"/>
</dbReference>
<comment type="caution">
    <text evidence="3">The sequence shown here is derived from an EMBL/GenBank/DDBJ whole genome shotgun (WGS) entry which is preliminary data.</text>
</comment>
<dbReference type="AlphaFoldDB" id="A0A538TAX6"/>
<proteinExistence type="inferred from homology"/>
<comment type="similarity">
    <text evidence="1">Belongs to the YciI family.</text>
</comment>
<accession>A0A538TAX6</accession>
<dbReference type="InterPro" id="IPR005545">
    <property type="entry name" value="YCII"/>
</dbReference>
<organism evidence="3 4">
    <name type="scientific">Eiseniibacteriota bacterium</name>
    <dbReference type="NCBI Taxonomy" id="2212470"/>
    <lineage>
        <taxon>Bacteria</taxon>
        <taxon>Candidatus Eiseniibacteriota</taxon>
    </lineage>
</organism>
<feature type="domain" description="YCII-related" evidence="2">
    <location>
        <begin position="4"/>
        <end position="110"/>
    </location>
</feature>
<reference evidence="3 4" key="1">
    <citation type="journal article" date="2019" name="Nat. Microbiol.">
        <title>Mediterranean grassland soil C-N compound turnover is dependent on rainfall and depth, and is mediated by genomically divergent microorganisms.</title>
        <authorList>
            <person name="Diamond S."/>
            <person name="Andeer P.F."/>
            <person name="Li Z."/>
            <person name="Crits-Christoph A."/>
            <person name="Burstein D."/>
            <person name="Anantharaman K."/>
            <person name="Lane K.R."/>
            <person name="Thomas B.C."/>
            <person name="Pan C."/>
            <person name="Northen T.R."/>
            <person name="Banfield J.F."/>
        </authorList>
    </citation>
    <scope>NUCLEOTIDE SEQUENCE [LARGE SCALE GENOMIC DNA]</scope>
    <source>
        <strain evidence="3">WS_2</strain>
    </source>
</reference>
<gene>
    <name evidence="3" type="ORF">E6K72_00350</name>
</gene>
<sequence>MPEFMLLIRYKADHQATWAPERHLAFVKQCEAYIGDLKKQGKLIAAQPLIKEGRTISGSDGAWREAPMDPRGIIQVGYYHIVAHDAEEAVAIAKMNPEFEFSPTAQVEVRMIKGSEAQTGFVYPR</sequence>
<dbReference type="EMBL" id="VBOS01000011">
    <property type="protein sequence ID" value="TMQ60780.1"/>
    <property type="molecule type" value="Genomic_DNA"/>
</dbReference>
<dbReference type="Proteomes" id="UP000317716">
    <property type="component" value="Unassembled WGS sequence"/>
</dbReference>
<evidence type="ECO:0000256" key="1">
    <source>
        <dbReference type="ARBA" id="ARBA00007689"/>
    </source>
</evidence>
<name>A0A538TAX6_UNCEI</name>